<gene>
    <name evidence="2" type="ORF">C9J01_22995</name>
</gene>
<evidence type="ECO:0000259" key="1">
    <source>
        <dbReference type="PROSITE" id="PS51819"/>
    </source>
</evidence>
<dbReference type="InterPro" id="IPR004360">
    <property type="entry name" value="Glyas_Fos-R_dOase_dom"/>
</dbReference>
<organism evidence="2 3">
    <name type="scientific">Photobacterium rosenbergii</name>
    <dbReference type="NCBI Taxonomy" id="294936"/>
    <lineage>
        <taxon>Bacteria</taxon>
        <taxon>Pseudomonadati</taxon>
        <taxon>Pseudomonadota</taxon>
        <taxon>Gammaproteobacteria</taxon>
        <taxon>Vibrionales</taxon>
        <taxon>Vibrionaceae</taxon>
        <taxon>Photobacterium</taxon>
    </lineage>
</organism>
<dbReference type="PROSITE" id="PS51819">
    <property type="entry name" value="VOC"/>
    <property type="match status" value="1"/>
</dbReference>
<evidence type="ECO:0000313" key="2">
    <source>
        <dbReference type="EMBL" id="PSW08728.1"/>
    </source>
</evidence>
<dbReference type="Pfam" id="PF00903">
    <property type="entry name" value="Glyoxalase"/>
    <property type="match status" value="1"/>
</dbReference>
<dbReference type="PANTHER" id="PTHR36503">
    <property type="entry name" value="BLR2520 PROTEIN"/>
    <property type="match status" value="1"/>
</dbReference>
<dbReference type="RefSeq" id="WP_107300468.1">
    <property type="nucleotide sequence ID" value="NZ_PYMB01000019.1"/>
</dbReference>
<sequence>MEPRISIITLGVKDLEVSFKFYSKLGFPASKTPEDGIIFFKTGGVCLALYPLEALAEDVSPDFKTAKSGFSGITLAHNTRSKEQVDAVLALAEKAGGKIEKQAQDVFWGGYSGYFSDPDGYLWEVAYGDCWDFNDDGSLVID</sequence>
<dbReference type="PANTHER" id="PTHR36503:SF1">
    <property type="entry name" value="BLR2520 PROTEIN"/>
    <property type="match status" value="1"/>
</dbReference>
<name>A0A2T3N766_9GAMM</name>
<dbReference type="Gene3D" id="3.10.180.10">
    <property type="entry name" value="2,3-Dihydroxybiphenyl 1,2-Dioxygenase, domain 1"/>
    <property type="match status" value="1"/>
</dbReference>
<dbReference type="EMBL" id="PYMB01000019">
    <property type="protein sequence ID" value="PSW08728.1"/>
    <property type="molecule type" value="Genomic_DNA"/>
</dbReference>
<protein>
    <submittedName>
        <fullName evidence="2">Glyoxalase</fullName>
    </submittedName>
</protein>
<dbReference type="OrthoDB" id="4265398at2"/>
<dbReference type="SUPFAM" id="SSF54593">
    <property type="entry name" value="Glyoxalase/Bleomycin resistance protein/Dihydroxybiphenyl dioxygenase"/>
    <property type="match status" value="1"/>
</dbReference>
<accession>A0A2T3N766</accession>
<proteinExistence type="predicted"/>
<dbReference type="Proteomes" id="UP000241346">
    <property type="component" value="Unassembled WGS sequence"/>
</dbReference>
<evidence type="ECO:0000313" key="3">
    <source>
        <dbReference type="Proteomes" id="UP000241346"/>
    </source>
</evidence>
<dbReference type="InterPro" id="IPR029068">
    <property type="entry name" value="Glyas_Bleomycin-R_OHBP_Dase"/>
</dbReference>
<feature type="domain" description="VOC" evidence="1">
    <location>
        <begin position="4"/>
        <end position="128"/>
    </location>
</feature>
<reference evidence="2 3" key="1">
    <citation type="submission" date="2018-03" db="EMBL/GenBank/DDBJ databases">
        <title>Whole genome sequencing of Histamine producing bacteria.</title>
        <authorList>
            <person name="Butler K."/>
        </authorList>
    </citation>
    <scope>NUCLEOTIDE SEQUENCE [LARGE SCALE GENOMIC DNA]</scope>
    <source>
        <strain evidence="2 3">DSM 19138</strain>
    </source>
</reference>
<dbReference type="AlphaFoldDB" id="A0A2T3N766"/>
<dbReference type="InterPro" id="IPR037523">
    <property type="entry name" value="VOC_core"/>
</dbReference>
<comment type="caution">
    <text evidence="2">The sequence shown here is derived from an EMBL/GenBank/DDBJ whole genome shotgun (WGS) entry which is preliminary data.</text>
</comment>
<dbReference type="CDD" id="cd07251">
    <property type="entry name" value="VOC_like"/>
    <property type="match status" value="1"/>
</dbReference>